<dbReference type="InterPro" id="IPR043143">
    <property type="entry name" value="Mal/L-sulf/L-lact_DH-like_NADP"/>
</dbReference>
<proteinExistence type="inferred from homology"/>
<dbReference type="Proteomes" id="UP000559860">
    <property type="component" value="Unassembled WGS sequence"/>
</dbReference>
<dbReference type="SUPFAM" id="SSF89733">
    <property type="entry name" value="L-sulfolactate dehydrogenase-like"/>
    <property type="match status" value="1"/>
</dbReference>
<dbReference type="PANTHER" id="PTHR11091:SF0">
    <property type="entry name" value="MALATE DEHYDROGENASE"/>
    <property type="match status" value="1"/>
</dbReference>
<gene>
    <name evidence="3" type="ORF">HLH36_15320</name>
</gene>
<evidence type="ECO:0000256" key="1">
    <source>
        <dbReference type="ARBA" id="ARBA00006056"/>
    </source>
</evidence>
<protein>
    <submittedName>
        <fullName evidence="3">Ldh family oxidoreductase</fullName>
    </submittedName>
</protein>
<dbReference type="Gene3D" id="1.10.1530.10">
    <property type="match status" value="1"/>
</dbReference>
<evidence type="ECO:0000313" key="4">
    <source>
        <dbReference type="Proteomes" id="UP000559860"/>
    </source>
</evidence>
<dbReference type="InterPro" id="IPR043144">
    <property type="entry name" value="Mal/L-sulf/L-lact_DH-like_ah"/>
</dbReference>
<dbReference type="PANTHER" id="PTHR11091">
    <property type="entry name" value="OXIDOREDUCTASE-RELATED"/>
    <property type="match status" value="1"/>
</dbReference>
<dbReference type="InterPro" id="IPR036111">
    <property type="entry name" value="Mal/L-sulfo/L-lacto_DH-like_sf"/>
</dbReference>
<dbReference type="InterPro" id="IPR003767">
    <property type="entry name" value="Malate/L-lactate_DH-like"/>
</dbReference>
<dbReference type="Pfam" id="PF02615">
    <property type="entry name" value="Ldh_2"/>
    <property type="match status" value="1"/>
</dbReference>
<keyword evidence="4" id="KW-1185">Reference proteome</keyword>
<sequence length="345" mass="36407">MTAERTEIHIAFEALELLLKEIFIHNGVSCSTADILAANCAGCERDGAISHGIFRIPGYLASLKTGWVDGHAVAEVSSVSPSFIRIDARNGFAQAALAAAAKDIDTAVARTGIAVVATRNSHHFSALWPDVEPFARRGLLAITFVNGLANVVPHGGHTPVYGTNPVAFATPIAGADPLVVDQATSVMANGEVRLHALANRPLPPGTGVDRAGNPSTDPHQVLEGGALNTFGGYKGSSIALMVELMAGALTGGQLSFENDFGDCIGAQTPKAGQLLIVIDPDRGGNFGFSRRVALLCDRLREAGQERLPGKRRYESRLNASQLGIPILEEDLRYLETLADHNAFVS</sequence>
<evidence type="ECO:0000256" key="2">
    <source>
        <dbReference type="ARBA" id="ARBA00023002"/>
    </source>
</evidence>
<dbReference type="GO" id="GO:0016491">
    <property type="term" value="F:oxidoreductase activity"/>
    <property type="evidence" value="ECO:0007669"/>
    <property type="project" value="UniProtKB-KW"/>
</dbReference>
<reference evidence="3 4" key="1">
    <citation type="submission" date="2020-04" db="EMBL/GenBank/DDBJ databases">
        <title>Description of novel Gluconacetobacter.</title>
        <authorList>
            <person name="Sombolestani A."/>
        </authorList>
    </citation>
    <scope>NUCLEOTIDE SEQUENCE [LARGE SCALE GENOMIC DNA]</scope>
    <source>
        <strain evidence="3 4">LMG 27801</strain>
    </source>
</reference>
<organism evidence="3 4">
    <name type="scientific">Gluconacetobacter aggeris</name>
    <dbReference type="NCBI Taxonomy" id="1286186"/>
    <lineage>
        <taxon>Bacteria</taxon>
        <taxon>Pseudomonadati</taxon>
        <taxon>Pseudomonadota</taxon>
        <taxon>Alphaproteobacteria</taxon>
        <taxon>Acetobacterales</taxon>
        <taxon>Acetobacteraceae</taxon>
        <taxon>Gluconacetobacter</taxon>
    </lineage>
</organism>
<comment type="caution">
    <text evidence="3">The sequence shown here is derived from an EMBL/GenBank/DDBJ whole genome shotgun (WGS) entry which is preliminary data.</text>
</comment>
<dbReference type="EMBL" id="JABEQD010000012">
    <property type="protein sequence ID" value="MBB2169701.1"/>
    <property type="molecule type" value="Genomic_DNA"/>
</dbReference>
<keyword evidence="2" id="KW-0560">Oxidoreductase</keyword>
<accession>A0A7W4IV91</accession>
<dbReference type="Gene3D" id="3.30.1370.60">
    <property type="entry name" value="Hypothetical oxidoreductase yiak, domain 2"/>
    <property type="match status" value="1"/>
</dbReference>
<evidence type="ECO:0000313" key="3">
    <source>
        <dbReference type="EMBL" id="MBB2169701.1"/>
    </source>
</evidence>
<comment type="similarity">
    <text evidence="1">Belongs to the LDH2/MDH2 oxidoreductase family.</text>
</comment>
<dbReference type="AlphaFoldDB" id="A0A7W4IV91"/>
<name>A0A7W4IV91_9PROT</name>